<sequence length="66" mass="7613">MISLKATIYAKTAFYYERYCSIYILSFTEQAPVNKKVSFLLNSLCIPGENRILGVFRKQPILQTSM</sequence>
<reference evidence="1 2" key="1">
    <citation type="submission" date="2018-09" db="EMBL/GenBank/DDBJ databases">
        <title>Bacillus saliacetes sp. nov., isolated from Thai shrimp paste (Ka-pi).</title>
        <authorList>
            <person name="Daroonpunt R."/>
            <person name="Tanasupawat S."/>
            <person name="Yiamsombut S."/>
        </authorList>
    </citation>
    <scope>NUCLEOTIDE SEQUENCE [LARGE SCALE GENOMIC DNA]</scope>
    <source>
        <strain evidence="1 2">SKP7-4</strain>
    </source>
</reference>
<dbReference type="EMBL" id="QXIR01000009">
    <property type="protein sequence ID" value="RIW35033.1"/>
    <property type="molecule type" value="Genomic_DNA"/>
</dbReference>
<accession>A0A3A1R001</accession>
<protein>
    <submittedName>
        <fullName evidence="1">Uncharacterized protein</fullName>
    </submittedName>
</protein>
<evidence type="ECO:0000313" key="2">
    <source>
        <dbReference type="Proteomes" id="UP000265801"/>
    </source>
</evidence>
<gene>
    <name evidence="1" type="ORF">D3H55_08265</name>
</gene>
<dbReference type="AlphaFoldDB" id="A0A3A1R001"/>
<proteinExistence type="predicted"/>
<comment type="caution">
    <text evidence="1">The sequence shown here is derived from an EMBL/GenBank/DDBJ whole genome shotgun (WGS) entry which is preliminary data.</text>
</comment>
<dbReference type="Proteomes" id="UP000265801">
    <property type="component" value="Unassembled WGS sequence"/>
</dbReference>
<name>A0A3A1R001_9BACI</name>
<organism evidence="1 2">
    <name type="scientific">Bacillus salacetis</name>
    <dbReference type="NCBI Taxonomy" id="2315464"/>
    <lineage>
        <taxon>Bacteria</taxon>
        <taxon>Bacillati</taxon>
        <taxon>Bacillota</taxon>
        <taxon>Bacilli</taxon>
        <taxon>Bacillales</taxon>
        <taxon>Bacillaceae</taxon>
        <taxon>Bacillus</taxon>
    </lineage>
</organism>
<evidence type="ECO:0000313" key="1">
    <source>
        <dbReference type="EMBL" id="RIW35033.1"/>
    </source>
</evidence>
<keyword evidence="2" id="KW-1185">Reference proteome</keyword>